<evidence type="ECO:0000313" key="1">
    <source>
        <dbReference type="EMBL" id="EMG45187.1"/>
    </source>
</evidence>
<dbReference type="EMBL" id="AOGT01002938">
    <property type="protein sequence ID" value="EMG45187.1"/>
    <property type="molecule type" value="Genomic_DNA"/>
</dbReference>
<protein>
    <submittedName>
        <fullName evidence="1">Uncharacterized protein</fullName>
    </submittedName>
</protein>
<evidence type="ECO:0000313" key="2">
    <source>
        <dbReference type="Proteomes" id="UP000011777"/>
    </source>
</evidence>
<reference evidence="1 2" key="1">
    <citation type="submission" date="2013-02" db="EMBL/GenBank/DDBJ databases">
        <title>Genome sequence of Candida maltosa Xu316, a potential industrial strain for xylitol and ethanol production.</title>
        <authorList>
            <person name="Yu J."/>
            <person name="Wang Q."/>
            <person name="Geng X."/>
            <person name="Bao W."/>
            <person name="He P."/>
            <person name="Cai J."/>
        </authorList>
    </citation>
    <scope>NUCLEOTIDE SEQUENCE [LARGE SCALE GENOMIC DNA]</scope>
    <source>
        <strain evidence="2">Xu316</strain>
    </source>
</reference>
<dbReference type="Proteomes" id="UP000011777">
    <property type="component" value="Unassembled WGS sequence"/>
</dbReference>
<gene>
    <name evidence="1" type="ORF">G210_5236</name>
</gene>
<keyword evidence="2" id="KW-1185">Reference proteome</keyword>
<dbReference type="HOGENOM" id="CLU_3435935_0_0_1"/>
<name>M3HD77_CANMX</name>
<comment type="caution">
    <text evidence="1">The sequence shown here is derived from an EMBL/GenBank/DDBJ whole genome shotgun (WGS) entry which is preliminary data.</text>
</comment>
<accession>M3HD77</accession>
<sequence length="13" mass="1603">MYQIPTNIALYIY</sequence>
<proteinExistence type="predicted"/>
<organism evidence="1 2">
    <name type="scientific">Candida maltosa (strain Xu316)</name>
    <name type="common">Yeast</name>
    <dbReference type="NCBI Taxonomy" id="1245528"/>
    <lineage>
        <taxon>Eukaryota</taxon>
        <taxon>Fungi</taxon>
        <taxon>Dikarya</taxon>
        <taxon>Ascomycota</taxon>
        <taxon>Saccharomycotina</taxon>
        <taxon>Pichiomycetes</taxon>
        <taxon>Debaryomycetaceae</taxon>
        <taxon>Candida/Lodderomyces clade</taxon>
        <taxon>Candida</taxon>
    </lineage>
</organism>